<proteinExistence type="predicted"/>
<dbReference type="GO" id="GO:0019441">
    <property type="term" value="P:L-tryptophan catabolic process to kynurenine"/>
    <property type="evidence" value="ECO:0007669"/>
    <property type="project" value="InterPro"/>
</dbReference>
<gene>
    <name evidence="1" type="ORF">WSS_A13559</name>
</gene>
<evidence type="ECO:0000313" key="2">
    <source>
        <dbReference type="Proteomes" id="UP000005951"/>
    </source>
</evidence>
<dbReference type="InterPro" id="IPR007325">
    <property type="entry name" value="KFase/CYL"/>
</dbReference>
<comment type="caution">
    <text evidence="1">The sequence shown here is derived from an EMBL/GenBank/DDBJ whole genome shotgun (WGS) entry which is preliminary data.</text>
</comment>
<dbReference type="AlphaFoldDB" id="K8XMV2"/>
<organism evidence="1 2">
    <name type="scientific">Rhodococcus opacus M213</name>
    <dbReference type="NCBI Taxonomy" id="1129896"/>
    <lineage>
        <taxon>Bacteria</taxon>
        <taxon>Bacillati</taxon>
        <taxon>Actinomycetota</taxon>
        <taxon>Actinomycetes</taxon>
        <taxon>Mycobacteriales</taxon>
        <taxon>Nocardiaceae</taxon>
        <taxon>Rhodococcus</taxon>
    </lineage>
</organism>
<sequence>MTTAETTGLTLDIVLAKAQQYRNWGRWGADDELGSLNYLTPDKVIASAGLVKKGKVFSLALPLDDDGPMNGFLGRHNPSHHMLWDGGDIAAGAQDHLAQLRFTDDAAYMVLQSSTQWDALAHIYHDGQMYNGHGTDMVTSRGAMKNSITNVKDKAVGRGVLLDVPRFKNLPWLEPGEPITDTDLLATAQAQNVEVGEGDFVLVRTGQIAQRRHIGTWGDYAGGSAPGLAISASDFFCPRRVAAVATDTWGAEVLPNEGADVYQPLHIIMLVNAGILLGEMWDMDDLADDCADDGVYEFQLVAPPLTFTGAVGSPVNPQAIK</sequence>
<dbReference type="Proteomes" id="UP000005951">
    <property type="component" value="Unassembled WGS sequence"/>
</dbReference>
<dbReference type="Pfam" id="PF04199">
    <property type="entry name" value="Cyclase"/>
    <property type="match status" value="1"/>
</dbReference>
<dbReference type="InterPro" id="IPR037175">
    <property type="entry name" value="KFase_sf"/>
</dbReference>
<dbReference type="SUPFAM" id="SSF102198">
    <property type="entry name" value="Putative cyclase"/>
    <property type="match status" value="1"/>
</dbReference>
<evidence type="ECO:0000313" key="1">
    <source>
        <dbReference type="EMBL" id="EKT82166.1"/>
    </source>
</evidence>
<dbReference type="EMBL" id="AJYC02000039">
    <property type="protein sequence ID" value="EKT82166.1"/>
    <property type="molecule type" value="Genomic_DNA"/>
</dbReference>
<dbReference type="PANTHER" id="PTHR34861">
    <property type="match status" value="1"/>
</dbReference>
<name>K8XMV2_RHOOP</name>
<reference evidence="1 2" key="1">
    <citation type="journal article" date="2013" name="Genome Announc.">
        <title>Draft Genome Sequence of Rhodococcus opacus Strain M213 Shows a Diverse Catabolic Potential.</title>
        <authorList>
            <person name="Pathak A."/>
            <person name="Green S.J."/>
            <person name="Ogram A."/>
            <person name="Chauhan A."/>
        </authorList>
    </citation>
    <scope>NUCLEOTIDE SEQUENCE [LARGE SCALE GENOMIC DNA]</scope>
    <source>
        <strain evidence="1 2">M213</strain>
    </source>
</reference>
<protein>
    <submittedName>
        <fullName evidence="1">Cyclase</fullName>
    </submittedName>
</protein>
<dbReference type="PANTHER" id="PTHR34861:SF10">
    <property type="entry name" value="CYCLASE"/>
    <property type="match status" value="1"/>
</dbReference>
<accession>K8XMV2</accession>
<dbReference type="GO" id="GO:0004061">
    <property type="term" value="F:arylformamidase activity"/>
    <property type="evidence" value="ECO:0007669"/>
    <property type="project" value="InterPro"/>
</dbReference>
<dbReference type="RefSeq" id="WP_005256390.1">
    <property type="nucleotide sequence ID" value="NZ_AJYC02000039.1"/>
</dbReference>
<dbReference type="Gene3D" id="3.50.30.50">
    <property type="entry name" value="Putative cyclase"/>
    <property type="match status" value="1"/>
</dbReference>